<dbReference type="RefSeq" id="WP_283927819.1">
    <property type="nucleotide sequence ID" value="NZ_CP126084.1"/>
</dbReference>
<dbReference type="SUPFAM" id="SSF52540">
    <property type="entry name" value="P-loop containing nucleoside triphosphate hydrolases"/>
    <property type="match status" value="1"/>
</dbReference>
<proteinExistence type="inferred from homology"/>
<protein>
    <submittedName>
        <fullName evidence="11">ABC transporter ATP-binding protein</fullName>
    </submittedName>
</protein>
<evidence type="ECO:0000256" key="2">
    <source>
        <dbReference type="ARBA" id="ARBA00005417"/>
    </source>
</evidence>
<dbReference type="CDD" id="cd07346">
    <property type="entry name" value="ABC_6TM_exporters"/>
    <property type="match status" value="1"/>
</dbReference>
<sequence length="581" mass="66863">MIKGILHYKFIWRCVKPYKFSFINLFFCVLVTSFIGMTYPYLFGLLIDEVFYHQNREIFMLIIIIYGTIFVAEIILHFINNSTWSYLMNRFLFDIRIKLFEKTMRMKASQLKDIQTGNILTVINNDTNHVMDLIHRNFFFGIANVMRLLLSIGFVAYINYKLVILMLVILPVSVTITMYFGKKIRSNNEVYRQSYGSYVGFLLEMLKGLQVIKLLRAQRNVSKRLLDFWKRLIRIQVENSKFDFLVQRILAFLTLTSDLILFTISVFLVAKSQLTVGTFIAVMEYFSRANSLLLALGETNKSIQQNIVSIRKVNEILNTSTETTGKLPAIQIHKGEIEFQNVFFHYQSDTPLLKGINLHIRNGESICVVGHSGAGKSTLIDIILRFIEESEGRILIDGQNLASYDIRTIRRQIGYVQQEALLFEGSIRSNIQMAKRNATEEEIWDACEKACIADFIQGLPDRLDTLIGNDGIQLSGGQKQRVAIARILLKDPKILIFDEATSALDYETEHAIQKQWNEIRTGRTTIVIAHRLASILDSDRVALLHDGCIIAVAHHQKLLENNEVYRKLFLEQYAQGETHAI</sequence>
<keyword evidence="7 8" id="KW-0472">Membrane</keyword>
<dbReference type="FunFam" id="3.40.50.300:FF:000218">
    <property type="entry name" value="Multidrug ABC transporter ATP-binding protein"/>
    <property type="match status" value="1"/>
</dbReference>
<dbReference type="Pfam" id="PF00005">
    <property type="entry name" value="ABC_tran"/>
    <property type="match status" value="1"/>
</dbReference>
<dbReference type="InterPro" id="IPR003593">
    <property type="entry name" value="AAA+_ATPase"/>
</dbReference>
<dbReference type="KEGG" id="pwn:QNH46_09120"/>
<dbReference type="Pfam" id="PF00664">
    <property type="entry name" value="ABC_membrane"/>
    <property type="match status" value="1"/>
</dbReference>
<keyword evidence="4" id="KW-0547">Nucleotide-binding</keyword>
<evidence type="ECO:0000256" key="1">
    <source>
        <dbReference type="ARBA" id="ARBA00004651"/>
    </source>
</evidence>
<dbReference type="GO" id="GO:0005524">
    <property type="term" value="F:ATP binding"/>
    <property type="evidence" value="ECO:0007669"/>
    <property type="project" value="UniProtKB-KW"/>
</dbReference>
<dbReference type="Gene3D" id="3.40.50.300">
    <property type="entry name" value="P-loop containing nucleotide triphosphate hydrolases"/>
    <property type="match status" value="1"/>
</dbReference>
<dbReference type="InterPro" id="IPR039421">
    <property type="entry name" value="Type_1_exporter"/>
</dbReference>
<dbReference type="PANTHER" id="PTHR43394">
    <property type="entry name" value="ATP-DEPENDENT PERMEASE MDL1, MITOCHONDRIAL"/>
    <property type="match status" value="1"/>
</dbReference>
<dbReference type="InterPro" id="IPR017871">
    <property type="entry name" value="ABC_transporter-like_CS"/>
</dbReference>
<comment type="similarity">
    <text evidence="2">Belongs to the ABC transporter superfamily.</text>
</comment>
<evidence type="ECO:0000256" key="7">
    <source>
        <dbReference type="ARBA" id="ARBA00023136"/>
    </source>
</evidence>
<comment type="subcellular location">
    <subcellularLocation>
        <location evidence="1">Cell membrane</location>
        <topology evidence="1">Multi-pass membrane protein</topology>
    </subcellularLocation>
</comment>
<dbReference type="InterPro" id="IPR027417">
    <property type="entry name" value="P-loop_NTPase"/>
</dbReference>
<dbReference type="EMBL" id="CP126084">
    <property type="protein sequence ID" value="WHX50787.1"/>
    <property type="molecule type" value="Genomic_DNA"/>
</dbReference>
<feature type="domain" description="ABC transporter" evidence="9">
    <location>
        <begin position="337"/>
        <end position="571"/>
    </location>
</feature>
<dbReference type="InterPro" id="IPR003439">
    <property type="entry name" value="ABC_transporter-like_ATP-bd"/>
</dbReference>
<dbReference type="AlphaFoldDB" id="A0AA95L330"/>
<dbReference type="GO" id="GO:0016887">
    <property type="term" value="F:ATP hydrolysis activity"/>
    <property type="evidence" value="ECO:0007669"/>
    <property type="project" value="InterPro"/>
</dbReference>
<dbReference type="Proteomes" id="UP001177943">
    <property type="component" value="Chromosome"/>
</dbReference>
<dbReference type="SMART" id="SM00382">
    <property type="entry name" value="AAA"/>
    <property type="match status" value="1"/>
</dbReference>
<evidence type="ECO:0000256" key="4">
    <source>
        <dbReference type="ARBA" id="ARBA00022741"/>
    </source>
</evidence>
<dbReference type="Gene3D" id="1.20.1560.10">
    <property type="entry name" value="ABC transporter type 1, transmembrane domain"/>
    <property type="match status" value="1"/>
</dbReference>
<keyword evidence="6 8" id="KW-1133">Transmembrane helix</keyword>
<dbReference type="SUPFAM" id="SSF90123">
    <property type="entry name" value="ABC transporter transmembrane region"/>
    <property type="match status" value="1"/>
</dbReference>
<evidence type="ECO:0000259" key="10">
    <source>
        <dbReference type="PROSITE" id="PS50929"/>
    </source>
</evidence>
<evidence type="ECO:0000256" key="8">
    <source>
        <dbReference type="SAM" id="Phobius"/>
    </source>
</evidence>
<dbReference type="GO" id="GO:0005886">
    <property type="term" value="C:plasma membrane"/>
    <property type="evidence" value="ECO:0007669"/>
    <property type="project" value="UniProtKB-SubCell"/>
</dbReference>
<evidence type="ECO:0000259" key="9">
    <source>
        <dbReference type="PROSITE" id="PS50893"/>
    </source>
</evidence>
<reference evidence="11" key="1">
    <citation type="submission" date="2023-05" db="EMBL/GenBank/DDBJ databases">
        <title>Comparative genomics of Bacillaceae isolates and their secondary metabolite potential.</title>
        <authorList>
            <person name="Song L."/>
            <person name="Nielsen L.J."/>
            <person name="Mohite O."/>
            <person name="Xu X."/>
            <person name="Weber T."/>
            <person name="Kovacs A.T."/>
        </authorList>
    </citation>
    <scope>NUCLEOTIDE SEQUENCE</scope>
    <source>
        <strain evidence="11">B2_4</strain>
    </source>
</reference>
<evidence type="ECO:0000256" key="5">
    <source>
        <dbReference type="ARBA" id="ARBA00022840"/>
    </source>
</evidence>
<name>A0AA95L330_9BACL</name>
<keyword evidence="3 8" id="KW-0812">Transmembrane</keyword>
<dbReference type="PROSITE" id="PS50929">
    <property type="entry name" value="ABC_TM1F"/>
    <property type="match status" value="1"/>
</dbReference>
<dbReference type="PROSITE" id="PS00211">
    <property type="entry name" value="ABC_TRANSPORTER_1"/>
    <property type="match status" value="1"/>
</dbReference>
<dbReference type="InterPro" id="IPR011527">
    <property type="entry name" value="ABC1_TM_dom"/>
</dbReference>
<evidence type="ECO:0000256" key="3">
    <source>
        <dbReference type="ARBA" id="ARBA00022692"/>
    </source>
</evidence>
<feature type="transmembrane region" description="Helical" evidence="8">
    <location>
        <begin position="21"/>
        <end position="46"/>
    </location>
</feature>
<evidence type="ECO:0000313" key="12">
    <source>
        <dbReference type="Proteomes" id="UP001177943"/>
    </source>
</evidence>
<organism evidence="11 12">
    <name type="scientific">Paenibacillus woosongensis</name>
    <dbReference type="NCBI Taxonomy" id="307580"/>
    <lineage>
        <taxon>Bacteria</taxon>
        <taxon>Bacillati</taxon>
        <taxon>Bacillota</taxon>
        <taxon>Bacilli</taxon>
        <taxon>Bacillales</taxon>
        <taxon>Paenibacillaceae</taxon>
        <taxon>Paenibacillus</taxon>
    </lineage>
</organism>
<dbReference type="PROSITE" id="PS50893">
    <property type="entry name" value="ABC_TRANSPORTER_2"/>
    <property type="match status" value="1"/>
</dbReference>
<feature type="transmembrane region" description="Helical" evidence="8">
    <location>
        <begin position="249"/>
        <end position="270"/>
    </location>
</feature>
<dbReference type="GO" id="GO:0015421">
    <property type="term" value="F:ABC-type oligopeptide transporter activity"/>
    <property type="evidence" value="ECO:0007669"/>
    <property type="project" value="TreeGrafter"/>
</dbReference>
<evidence type="ECO:0000256" key="6">
    <source>
        <dbReference type="ARBA" id="ARBA00022989"/>
    </source>
</evidence>
<dbReference type="InterPro" id="IPR036640">
    <property type="entry name" value="ABC1_TM_sf"/>
</dbReference>
<gene>
    <name evidence="11" type="ORF">QNH46_09120</name>
</gene>
<feature type="transmembrane region" description="Helical" evidence="8">
    <location>
        <begin position="138"/>
        <end position="157"/>
    </location>
</feature>
<feature type="transmembrane region" description="Helical" evidence="8">
    <location>
        <begin position="58"/>
        <end position="79"/>
    </location>
</feature>
<keyword evidence="5 11" id="KW-0067">ATP-binding</keyword>
<feature type="domain" description="ABC transmembrane type-1" evidence="10">
    <location>
        <begin position="25"/>
        <end position="305"/>
    </location>
</feature>
<accession>A0AA95L330</accession>
<dbReference type="PANTHER" id="PTHR43394:SF1">
    <property type="entry name" value="ATP-BINDING CASSETTE SUB-FAMILY B MEMBER 10, MITOCHONDRIAL"/>
    <property type="match status" value="1"/>
</dbReference>
<feature type="transmembrane region" description="Helical" evidence="8">
    <location>
        <begin position="163"/>
        <end position="181"/>
    </location>
</feature>
<evidence type="ECO:0000313" key="11">
    <source>
        <dbReference type="EMBL" id="WHX50787.1"/>
    </source>
</evidence>